<dbReference type="Pfam" id="PF14559">
    <property type="entry name" value="TPR_19"/>
    <property type="match status" value="1"/>
</dbReference>
<dbReference type="InterPro" id="IPR019734">
    <property type="entry name" value="TPR_rpt"/>
</dbReference>
<evidence type="ECO:0000313" key="6">
    <source>
        <dbReference type="EMBL" id="AGW12207.1"/>
    </source>
</evidence>
<feature type="modified residue" description="4-aspartylphosphate" evidence="2">
    <location>
        <position position="550"/>
    </location>
</feature>
<dbReference type="Gene3D" id="3.40.50.2300">
    <property type="match status" value="2"/>
</dbReference>
<dbReference type="PATRIC" id="fig|1121448.10.peg.281"/>
<organism evidence="6 7">
    <name type="scientific">Megalodesulfovibrio gigas (strain ATCC 19364 / DSM 1382 / NCIMB 9332 / VKM B-1759)</name>
    <name type="common">Desulfovibrio gigas</name>
    <dbReference type="NCBI Taxonomy" id="1121448"/>
    <lineage>
        <taxon>Bacteria</taxon>
        <taxon>Pseudomonadati</taxon>
        <taxon>Thermodesulfobacteriota</taxon>
        <taxon>Desulfovibrionia</taxon>
        <taxon>Desulfovibrionales</taxon>
        <taxon>Desulfovibrionaceae</taxon>
        <taxon>Megalodesulfovibrio</taxon>
    </lineage>
</organism>
<feature type="repeat" description="TPR" evidence="3">
    <location>
        <begin position="348"/>
        <end position="381"/>
    </location>
</feature>
<gene>
    <name evidence="6" type="ORF">DGI_0277</name>
</gene>
<dbReference type="PROSITE" id="PS50110">
    <property type="entry name" value="RESPONSE_REGULATORY"/>
    <property type="match status" value="1"/>
</dbReference>
<evidence type="ECO:0000313" key="7">
    <source>
        <dbReference type="Proteomes" id="UP000016587"/>
    </source>
</evidence>
<dbReference type="InterPro" id="IPR011990">
    <property type="entry name" value="TPR-like_helical_dom_sf"/>
</dbReference>
<keyword evidence="7" id="KW-1185">Reference proteome</keyword>
<proteinExistence type="predicted"/>
<dbReference type="PANTHER" id="PTHR44591">
    <property type="entry name" value="STRESS RESPONSE REGULATOR PROTEIN 1"/>
    <property type="match status" value="1"/>
</dbReference>
<accession>T2G8I9</accession>
<dbReference type="PANTHER" id="PTHR44591:SF22">
    <property type="entry name" value="CHEY SUBFAMILY"/>
    <property type="match status" value="1"/>
</dbReference>
<sequence length="619" mass="66581">MSTGTHLAAGQEPLPPAGWTARTDGKGGHGHAASLGRERIDMQHLPRLRVLVVQDDSILQKIACNLATCCGMAVRSANGQSPVQVLTEAEGTTDLVLIGWSCLMADDRAALQFLRQAEGMRIPCIVHLSDDDGQKVRQARELGLPAVLPRLFSSQTLQELAMQTAEAAMPAGYVAPVHVPPVQPAPVQSVPVQPVPVQPVPVQPVLVQPAPPLEQPAEAPAAPPARVPVKATGAISGATSGETSGETFGDALGETASDKARRLFAEGREALKAKDLDRAIASFSKILAMRGRFPDACRGLAIAWQRKGDLAKFHHYLNKAAEGYVWRGHNAEAEKLYRDMKRTRCLVVNPYQAVADVVLQRGRADAAIVLYEKAHALDPDDVGLRLALARLCQMLRRDEAALEHVVAILQRDDRHAAAMALYAELAGKSWHAPAPYSPQASLSDGEGVWDVEALAVCEDVGASGPVLFLDGEAPLDISTVAVPPEAPAMAATAKTASKILIVDDEPHIRMLLEETLETLEEEGVALLYAENGEEGLALIKEERPSLVFLDVMMPRMNGFDVCDWVKNKLALDGVYVVMLTAKGQEFDSQRGLESGADVYMTKPFRPSEVLMLARTVLGM</sequence>
<dbReference type="STRING" id="1121448.DGI_0277"/>
<dbReference type="Proteomes" id="UP000016587">
    <property type="component" value="Chromosome"/>
</dbReference>
<dbReference type="InterPro" id="IPR001789">
    <property type="entry name" value="Sig_transdc_resp-reg_receiver"/>
</dbReference>
<dbReference type="Pfam" id="PF00072">
    <property type="entry name" value="Response_reg"/>
    <property type="match status" value="1"/>
</dbReference>
<dbReference type="InterPro" id="IPR011006">
    <property type="entry name" value="CheY-like_superfamily"/>
</dbReference>
<dbReference type="Gene3D" id="1.25.40.10">
    <property type="entry name" value="Tetratricopeptide repeat domain"/>
    <property type="match status" value="2"/>
</dbReference>
<protein>
    <recommendedName>
        <fullName evidence="5">Response regulatory domain-containing protein</fullName>
    </recommendedName>
</protein>
<keyword evidence="3" id="KW-0802">TPR repeat</keyword>
<dbReference type="OrthoDB" id="5469454at2"/>
<evidence type="ECO:0000256" key="1">
    <source>
        <dbReference type="ARBA" id="ARBA00022553"/>
    </source>
</evidence>
<feature type="domain" description="Response regulatory" evidence="5">
    <location>
        <begin position="498"/>
        <end position="617"/>
    </location>
</feature>
<reference evidence="7" key="2">
    <citation type="submission" date="2013-07" db="EMBL/GenBank/DDBJ databases">
        <authorList>
            <person name="Morais-Silva F.O."/>
            <person name="Rezende A.M."/>
            <person name="Pimentel C."/>
            <person name="Resende D.M."/>
            <person name="Santos C.I."/>
            <person name="Clemente C."/>
            <person name="de Oliveira L.M."/>
            <person name="da Silva S.M."/>
            <person name="Costa D.A."/>
            <person name="Varela-Raposo A."/>
            <person name="Horacio E.C.A."/>
            <person name="Matos M."/>
            <person name="Flores O."/>
            <person name="Ruiz J.C."/>
            <person name="Rodrigues-Pousada C."/>
        </authorList>
    </citation>
    <scope>NUCLEOTIDE SEQUENCE [LARGE SCALE GENOMIC DNA]</scope>
    <source>
        <strain evidence="7">ATCC 19364 / DSM 1382 / NCIMB 9332 / VKM B-1759</strain>
    </source>
</reference>
<dbReference type="InterPro" id="IPR050595">
    <property type="entry name" value="Bact_response_regulator"/>
</dbReference>
<reference evidence="6 7" key="1">
    <citation type="journal article" date="2013" name="J. Bacteriol.">
        <title>Roles of HynAB and Ech, the only two hydrogenases found in the model sulfate reducer Desulfovibrio gigas.</title>
        <authorList>
            <person name="Morais-Silva F.O."/>
            <person name="Santos C.I."/>
            <person name="Rodrigues R."/>
            <person name="Pereira I.A."/>
            <person name="Rodrigues-Pousada C."/>
        </authorList>
    </citation>
    <scope>NUCLEOTIDE SEQUENCE [LARGE SCALE GENOMIC DNA]</scope>
    <source>
        <strain evidence="7">ATCC 19364 / DSM 1382 / NCIMB 9332 / VKM B-1759</strain>
    </source>
</reference>
<dbReference type="SUPFAM" id="SSF48452">
    <property type="entry name" value="TPR-like"/>
    <property type="match status" value="1"/>
</dbReference>
<dbReference type="GO" id="GO:0000160">
    <property type="term" value="P:phosphorelay signal transduction system"/>
    <property type="evidence" value="ECO:0007669"/>
    <property type="project" value="InterPro"/>
</dbReference>
<evidence type="ECO:0000256" key="3">
    <source>
        <dbReference type="PROSITE-ProRule" id="PRU00339"/>
    </source>
</evidence>
<evidence type="ECO:0000256" key="2">
    <source>
        <dbReference type="PROSITE-ProRule" id="PRU00169"/>
    </source>
</evidence>
<dbReference type="CDD" id="cd17574">
    <property type="entry name" value="REC_OmpR"/>
    <property type="match status" value="1"/>
</dbReference>
<dbReference type="SUPFAM" id="SSF52172">
    <property type="entry name" value="CheY-like"/>
    <property type="match status" value="2"/>
</dbReference>
<name>T2G8I9_MEGG1</name>
<dbReference type="SMART" id="SM00448">
    <property type="entry name" value="REC"/>
    <property type="match status" value="1"/>
</dbReference>
<dbReference type="HOGENOM" id="CLU_441276_0_0_7"/>
<dbReference type="EMBL" id="CP006585">
    <property type="protein sequence ID" value="AGW12207.1"/>
    <property type="molecule type" value="Genomic_DNA"/>
</dbReference>
<feature type="region of interest" description="Disordered" evidence="4">
    <location>
        <begin position="1"/>
        <end position="33"/>
    </location>
</feature>
<evidence type="ECO:0000256" key="4">
    <source>
        <dbReference type="SAM" id="MobiDB-lite"/>
    </source>
</evidence>
<dbReference type="AlphaFoldDB" id="T2G8I9"/>
<dbReference type="KEGG" id="dgg:DGI_0277"/>
<dbReference type="SMART" id="SM00028">
    <property type="entry name" value="TPR"/>
    <property type="match status" value="2"/>
</dbReference>
<keyword evidence="1 2" id="KW-0597">Phosphoprotein</keyword>
<dbReference type="PROSITE" id="PS50005">
    <property type="entry name" value="TPR"/>
    <property type="match status" value="1"/>
</dbReference>
<evidence type="ECO:0000259" key="5">
    <source>
        <dbReference type="PROSITE" id="PS50110"/>
    </source>
</evidence>
<dbReference type="eggNOG" id="COG0745">
    <property type="taxonomic scope" value="Bacteria"/>
</dbReference>